<dbReference type="NCBIfam" id="NF008912">
    <property type="entry name" value="PRK12275.1-6"/>
    <property type="match status" value="1"/>
</dbReference>
<dbReference type="OrthoDB" id="160990at2"/>
<dbReference type="Proteomes" id="UP000002171">
    <property type="component" value="Unassembled WGS sequence"/>
</dbReference>
<dbReference type="PANTHER" id="PTHR38471:SF2">
    <property type="entry name" value="FOUR HELIX BUNDLE PROTEIN"/>
    <property type="match status" value="1"/>
</dbReference>
<comment type="caution">
    <text evidence="1">The sequence shown here is derived from an EMBL/GenBank/DDBJ whole genome shotgun (WGS) entry which is preliminary data.</text>
</comment>
<dbReference type="CDD" id="cd16377">
    <property type="entry name" value="23S_rRNA_IVP_like"/>
    <property type="match status" value="1"/>
</dbReference>
<dbReference type="NCBIfam" id="TIGR02436">
    <property type="entry name" value="four helix bundle protein"/>
    <property type="match status" value="1"/>
</dbReference>
<organism evidence="1 2">
    <name type="scientific">Neptuniibacter caesariensis</name>
    <dbReference type="NCBI Taxonomy" id="207954"/>
    <lineage>
        <taxon>Bacteria</taxon>
        <taxon>Pseudomonadati</taxon>
        <taxon>Pseudomonadota</taxon>
        <taxon>Gammaproteobacteria</taxon>
        <taxon>Oceanospirillales</taxon>
        <taxon>Oceanospirillaceae</taxon>
        <taxon>Neptuniibacter</taxon>
    </lineage>
</organism>
<dbReference type="PANTHER" id="PTHR38471">
    <property type="entry name" value="FOUR HELIX BUNDLE PROTEIN"/>
    <property type="match status" value="1"/>
</dbReference>
<proteinExistence type="predicted"/>
<dbReference type="Pfam" id="PF05635">
    <property type="entry name" value="23S_rRNA_IVP"/>
    <property type="match status" value="1"/>
</dbReference>
<keyword evidence="2" id="KW-1185">Reference proteome</keyword>
<dbReference type="EMBL" id="AAOW01000019">
    <property type="protein sequence ID" value="EAR60325.1"/>
    <property type="molecule type" value="Genomic_DNA"/>
</dbReference>
<dbReference type="InterPro" id="IPR036583">
    <property type="entry name" value="23S_rRNA_IVS_sf"/>
</dbReference>
<sequence length="110" mass="12720">MSFETLHVWKRACSLSCELYQHFSQCTDFGFKDQITRSGLSIPSNIAEGFERGSEKDRKKFLYYAKGSAAELRTQIHIGKQVGFIPVDLADKWYAEVFYIKKMLNTLILQ</sequence>
<reference evidence="1 2" key="1">
    <citation type="submission" date="2006-02" db="EMBL/GenBank/DDBJ databases">
        <authorList>
            <person name="Pinhassi J."/>
            <person name="Pedros-Alio C."/>
            <person name="Ferriera S."/>
            <person name="Johnson J."/>
            <person name="Kravitz S."/>
            <person name="Halpern A."/>
            <person name="Remington K."/>
            <person name="Beeson K."/>
            <person name="Tran B."/>
            <person name="Rogers Y.-H."/>
            <person name="Friedman R."/>
            <person name="Venter J.C."/>
        </authorList>
    </citation>
    <scope>NUCLEOTIDE SEQUENCE [LARGE SCALE GENOMIC DNA]</scope>
    <source>
        <strain evidence="1 2">MED92</strain>
    </source>
</reference>
<dbReference type="InterPro" id="IPR012657">
    <property type="entry name" value="23S_rRNA-intervening_sequence"/>
</dbReference>
<dbReference type="RefSeq" id="WP_007022933.1">
    <property type="nucleotide sequence ID" value="NZ_CH724128.1"/>
</dbReference>
<evidence type="ECO:0008006" key="3">
    <source>
        <dbReference type="Google" id="ProtNLM"/>
    </source>
</evidence>
<evidence type="ECO:0000313" key="1">
    <source>
        <dbReference type="EMBL" id="EAR60325.1"/>
    </source>
</evidence>
<dbReference type="SUPFAM" id="SSF158446">
    <property type="entry name" value="IVS-encoded protein-like"/>
    <property type="match status" value="1"/>
</dbReference>
<dbReference type="Gene3D" id="1.20.1440.60">
    <property type="entry name" value="23S rRNA-intervening sequence"/>
    <property type="match status" value="1"/>
</dbReference>
<accession>A0A7U8GRN3</accession>
<name>A0A7U8GRN3_NEPCE</name>
<protein>
    <recommendedName>
        <fullName evidence="3">Four helix bundle protein</fullName>
    </recommendedName>
</protein>
<gene>
    <name evidence="1" type="ORF">MED92_00305</name>
</gene>
<evidence type="ECO:0000313" key="2">
    <source>
        <dbReference type="Proteomes" id="UP000002171"/>
    </source>
</evidence>
<dbReference type="AlphaFoldDB" id="A0A7U8GRN3"/>